<evidence type="ECO:0000313" key="1">
    <source>
        <dbReference type="EMBL" id="DAE46937.1"/>
    </source>
</evidence>
<reference evidence="1" key="1">
    <citation type="journal article" date="2021" name="Proc. Natl. Acad. Sci. U.S.A.">
        <title>A Catalog of Tens of Thousands of Viruses from Human Metagenomes Reveals Hidden Associations with Chronic Diseases.</title>
        <authorList>
            <person name="Tisza M.J."/>
            <person name="Buck C.B."/>
        </authorList>
    </citation>
    <scope>NUCLEOTIDE SEQUENCE</scope>
    <source>
        <strain evidence="1">CtuoI59</strain>
    </source>
</reference>
<accession>A0A8S5RQP9</accession>
<dbReference type="EMBL" id="BK033130">
    <property type="protein sequence ID" value="DAE46937.1"/>
    <property type="molecule type" value="Genomic_DNA"/>
</dbReference>
<proteinExistence type="predicted"/>
<organism evidence="1">
    <name type="scientific">Ackermannviridae sp</name>
    <dbReference type="NCBI Taxonomy" id="2831612"/>
    <lineage>
        <taxon>Viruses</taxon>
        <taxon>Duplodnaviria</taxon>
        <taxon>Heunggongvirae</taxon>
        <taxon>Uroviricota</taxon>
        <taxon>Caudoviricetes</taxon>
        <taxon>Pantevenvirales</taxon>
        <taxon>Ackermannviridae</taxon>
    </lineage>
</organism>
<protein>
    <submittedName>
        <fullName evidence="1">Uncharacterized protein</fullName>
    </submittedName>
</protein>
<name>A0A8S5RQP9_9CAUD</name>
<sequence>MDAYESQTLMQLACASRVMQDAPSFVYAAKDGVQLCGEDQLKAMCPQGNRLYGKRLRGQRSVHCFQQFGVRFYVPTFHRKNPEFVNISPENRRIHLTTPDPKGEAI</sequence>